<sequence>MDENNSKHEHSSGGKNLKVYTQKVWITLGIIALLVILIFILKAAFNVLLMVFAGSLIATYFHGVADIIETRTQLRRRWCVMLSVSLSFIVAGLLFWFLGAKISEQVGDMSKELPDLVKTAEEKLKQSSLGRKIIYYISGNNSQKLMTSFQQIFRTSFGIVGDFYITFFIGVFFTANPNLYKDGIIKLIPPAGKATAKRLMDRISYTLKGWLKGMLIAMFFISILTLTGLTIIGVPMGLALAVMAGLLNFIPNFGPLIAMIPAVLIGLTVSVNTTLIIVALYLLIQAVESNIVTPMVQNAMIKIPPAMIIISQVLFGTLTGGLGIILATPLLAVIIVTVDELYVKKLQNNNQS</sequence>
<comment type="caution">
    <text evidence="7">The sequence shown here is derived from an EMBL/GenBank/DDBJ whole genome shotgun (WGS) entry which is preliminary data.</text>
</comment>
<evidence type="ECO:0000256" key="6">
    <source>
        <dbReference type="SAM" id="Phobius"/>
    </source>
</evidence>
<dbReference type="PANTHER" id="PTHR21716:SF62">
    <property type="entry name" value="TRANSPORT PROTEIN YDBI-RELATED"/>
    <property type="match status" value="1"/>
</dbReference>
<keyword evidence="3 6" id="KW-0812">Transmembrane</keyword>
<feature type="transmembrane region" description="Helical" evidence="6">
    <location>
        <begin position="80"/>
        <end position="99"/>
    </location>
</feature>
<feature type="transmembrane region" description="Helical" evidence="6">
    <location>
        <begin position="24"/>
        <end position="41"/>
    </location>
</feature>
<reference evidence="7 8" key="1">
    <citation type="submission" date="2018-12" db="EMBL/GenBank/DDBJ databases">
        <title>The Draft Genome Sequence of the Soil Bacterium Pedobacter tournemirensis R1.</title>
        <authorList>
            <person name="He J."/>
        </authorList>
    </citation>
    <scope>NUCLEOTIDE SEQUENCE [LARGE SCALE GENOMIC DNA]</scope>
    <source>
        <strain evidence="7 8">R1</strain>
    </source>
</reference>
<evidence type="ECO:0000256" key="5">
    <source>
        <dbReference type="ARBA" id="ARBA00023136"/>
    </source>
</evidence>
<name>A0A4V1KIF1_9SPHI</name>
<feature type="transmembrane region" description="Helical" evidence="6">
    <location>
        <begin position="217"/>
        <end position="250"/>
    </location>
</feature>
<evidence type="ECO:0000256" key="3">
    <source>
        <dbReference type="ARBA" id="ARBA00022692"/>
    </source>
</evidence>
<dbReference type="PANTHER" id="PTHR21716">
    <property type="entry name" value="TRANSMEMBRANE PROTEIN"/>
    <property type="match status" value="1"/>
</dbReference>
<keyword evidence="4 6" id="KW-1133">Transmembrane helix</keyword>
<evidence type="ECO:0000313" key="8">
    <source>
        <dbReference type="Proteomes" id="UP000290848"/>
    </source>
</evidence>
<organism evidence="7 8">
    <name type="scientific">Arcticibacter tournemirensis</name>
    <dbReference type="NCBI Taxonomy" id="699437"/>
    <lineage>
        <taxon>Bacteria</taxon>
        <taxon>Pseudomonadati</taxon>
        <taxon>Bacteroidota</taxon>
        <taxon>Sphingobacteriia</taxon>
        <taxon>Sphingobacteriales</taxon>
        <taxon>Sphingobacteriaceae</taxon>
        <taxon>Arcticibacter</taxon>
    </lineage>
</organism>
<feature type="transmembrane region" description="Helical" evidence="6">
    <location>
        <begin position="152"/>
        <end position="175"/>
    </location>
</feature>
<dbReference type="AlphaFoldDB" id="A0A4V1KIF1"/>
<gene>
    <name evidence="7" type="ORF">EKH83_07445</name>
</gene>
<dbReference type="Proteomes" id="UP000290848">
    <property type="component" value="Unassembled WGS sequence"/>
</dbReference>
<dbReference type="EMBL" id="RXOC01000004">
    <property type="protein sequence ID" value="RXF70472.1"/>
    <property type="molecule type" value="Genomic_DNA"/>
</dbReference>
<dbReference type="GO" id="GO:0055085">
    <property type="term" value="P:transmembrane transport"/>
    <property type="evidence" value="ECO:0007669"/>
    <property type="project" value="TreeGrafter"/>
</dbReference>
<feature type="transmembrane region" description="Helical" evidence="6">
    <location>
        <begin position="305"/>
        <end position="338"/>
    </location>
</feature>
<evidence type="ECO:0000256" key="4">
    <source>
        <dbReference type="ARBA" id="ARBA00022989"/>
    </source>
</evidence>
<dbReference type="Pfam" id="PF01594">
    <property type="entry name" value="AI-2E_transport"/>
    <property type="match status" value="1"/>
</dbReference>
<dbReference type="InterPro" id="IPR002549">
    <property type="entry name" value="AI-2E-like"/>
</dbReference>
<dbReference type="GO" id="GO:0016020">
    <property type="term" value="C:membrane"/>
    <property type="evidence" value="ECO:0007669"/>
    <property type="project" value="UniProtKB-SubCell"/>
</dbReference>
<evidence type="ECO:0000256" key="1">
    <source>
        <dbReference type="ARBA" id="ARBA00004141"/>
    </source>
</evidence>
<keyword evidence="5 6" id="KW-0472">Membrane</keyword>
<evidence type="ECO:0000313" key="7">
    <source>
        <dbReference type="EMBL" id="RXF70472.1"/>
    </source>
</evidence>
<accession>A0A4V1KIF1</accession>
<feature type="transmembrane region" description="Helical" evidence="6">
    <location>
        <begin position="256"/>
        <end position="284"/>
    </location>
</feature>
<protein>
    <submittedName>
        <fullName evidence="7">AI-2E family transporter</fullName>
    </submittedName>
</protein>
<feature type="transmembrane region" description="Helical" evidence="6">
    <location>
        <begin position="47"/>
        <end position="68"/>
    </location>
</feature>
<evidence type="ECO:0000256" key="2">
    <source>
        <dbReference type="ARBA" id="ARBA00009773"/>
    </source>
</evidence>
<dbReference type="RefSeq" id="WP_128768777.1">
    <property type="nucleotide sequence ID" value="NZ_RXOC01000004.1"/>
</dbReference>
<proteinExistence type="inferred from homology"/>
<comment type="similarity">
    <text evidence="2">Belongs to the autoinducer-2 exporter (AI-2E) (TC 2.A.86) family.</text>
</comment>
<comment type="subcellular location">
    <subcellularLocation>
        <location evidence="1">Membrane</location>
        <topology evidence="1">Multi-pass membrane protein</topology>
    </subcellularLocation>
</comment>